<keyword evidence="15" id="KW-0902">Two-component regulatory system</keyword>
<evidence type="ECO:0000313" key="22">
    <source>
        <dbReference type="Proteomes" id="UP000220922"/>
    </source>
</evidence>
<keyword evidence="14" id="KW-0408">Iron</keyword>
<feature type="transmembrane region" description="Helical" evidence="19">
    <location>
        <begin position="131"/>
        <end position="148"/>
    </location>
</feature>
<dbReference type="EMBL" id="LYXE01000101">
    <property type="protein sequence ID" value="PDV98423.1"/>
    <property type="molecule type" value="Genomic_DNA"/>
</dbReference>
<gene>
    <name evidence="21" type="ORF">A9Q02_15450</name>
</gene>
<evidence type="ECO:0000256" key="19">
    <source>
        <dbReference type="SAM" id="Phobius"/>
    </source>
</evidence>
<evidence type="ECO:0000256" key="5">
    <source>
        <dbReference type="ARBA" id="ARBA00017322"/>
    </source>
</evidence>
<dbReference type="InterPro" id="IPR036890">
    <property type="entry name" value="HATPase_C_sf"/>
</dbReference>
<accession>A0A2H3KKF3</accession>
<keyword evidence="22" id="KW-1185">Reference proteome</keyword>
<evidence type="ECO:0000256" key="18">
    <source>
        <dbReference type="ARBA" id="ARBA00030800"/>
    </source>
</evidence>
<dbReference type="Proteomes" id="UP000220922">
    <property type="component" value="Unassembled WGS sequence"/>
</dbReference>
<dbReference type="PANTHER" id="PTHR24421:SF10">
    <property type="entry name" value="NITRATE_NITRITE SENSOR PROTEIN NARQ"/>
    <property type="match status" value="1"/>
</dbReference>
<evidence type="ECO:0000256" key="15">
    <source>
        <dbReference type="ARBA" id="ARBA00023012"/>
    </source>
</evidence>
<dbReference type="InterPro" id="IPR050482">
    <property type="entry name" value="Sensor_HK_TwoCompSys"/>
</dbReference>
<evidence type="ECO:0000259" key="20">
    <source>
        <dbReference type="PROSITE" id="PS50109"/>
    </source>
</evidence>
<protein>
    <recommendedName>
        <fullName evidence="5">Oxygen sensor histidine kinase NreB</fullName>
        <ecNumber evidence="4">2.7.13.3</ecNumber>
    </recommendedName>
    <alternativeName>
        <fullName evidence="18">Nitrogen regulation protein B</fullName>
    </alternativeName>
</protein>
<keyword evidence="19" id="KW-0812">Transmembrane</keyword>
<keyword evidence="19" id="KW-1133">Transmembrane helix</keyword>
<keyword evidence="12" id="KW-0418">Kinase</keyword>
<organism evidence="21 22">
    <name type="scientific">Candidatus Chloroploca asiatica</name>
    <dbReference type="NCBI Taxonomy" id="1506545"/>
    <lineage>
        <taxon>Bacteria</taxon>
        <taxon>Bacillati</taxon>
        <taxon>Chloroflexota</taxon>
        <taxon>Chloroflexia</taxon>
        <taxon>Chloroflexales</taxon>
        <taxon>Chloroflexineae</taxon>
        <taxon>Oscillochloridaceae</taxon>
        <taxon>Candidatus Chloroploca</taxon>
    </lineage>
</organism>
<dbReference type="GO" id="GO:0005524">
    <property type="term" value="F:ATP binding"/>
    <property type="evidence" value="ECO:0007669"/>
    <property type="project" value="UniProtKB-KW"/>
</dbReference>
<keyword evidence="16" id="KW-0411">Iron-sulfur</keyword>
<keyword evidence="13" id="KW-0067">ATP-binding</keyword>
<dbReference type="RefSeq" id="WP_172450946.1">
    <property type="nucleotide sequence ID" value="NZ_LYXE01000101.1"/>
</dbReference>
<evidence type="ECO:0000256" key="12">
    <source>
        <dbReference type="ARBA" id="ARBA00022777"/>
    </source>
</evidence>
<evidence type="ECO:0000256" key="11">
    <source>
        <dbReference type="ARBA" id="ARBA00022741"/>
    </source>
</evidence>
<dbReference type="InterPro" id="IPR005467">
    <property type="entry name" value="His_kinase_dom"/>
</dbReference>
<sequence>MVAEKMRPDDPLFDHQDVIPHRSALNMSGVLAALVSVGLPLTTGVIEGWSLLRMVAYLVLAAGFLGLVMGYLLWSRITCWANRRIGLFLTLSGLAGAGLLVISGEHRTQPLALTVPLVIAVLSLSPRQASWVGVSYLMLILGGLWLGGVRVSEVLFTSVAIYASIFLFMYAVVQIALSQARQRQQATALADENARLAREAGAAATLAERNRIARELHDTIAQGLTAITMQLEAAQRAFERDPERARVRLARAHELARTTLGDVRRSVWTLAETSLSDQQIDFVLQQQACQFQDRTGIATTWIYAGPGLALPPEQAEQVARIVQEALVNIEKHAYARHVEVGLDSDEAVYRVWVRDDGVGFDAALPIASTHGGGFGLISLRERARLAGGDLHLASRVGGGTTLSLILPVDQKRDEER</sequence>
<dbReference type="InterPro" id="IPR004358">
    <property type="entry name" value="Sig_transdc_His_kin-like_C"/>
</dbReference>
<keyword evidence="19" id="KW-0472">Membrane</keyword>
<evidence type="ECO:0000256" key="4">
    <source>
        <dbReference type="ARBA" id="ARBA00012438"/>
    </source>
</evidence>
<feature type="transmembrane region" description="Helical" evidence="19">
    <location>
        <begin position="85"/>
        <end position="102"/>
    </location>
</feature>
<evidence type="ECO:0000256" key="7">
    <source>
        <dbReference type="ARBA" id="ARBA00022490"/>
    </source>
</evidence>
<dbReference type="GO" id="GO:0051539">
    <property type="term" value="F:4 iron, 4 sulfur cluster binding"/>
    <property type="evidence" value="ECO:0007669"/>
    <property type="project" value="UniProtKB-KW"/>
</dbReference>
<dbReference type="AlphaFoldDB" id="A0A2H3KKF3"/>
<evidence type="ECO:0000256" key="8">
    <source>
        <dbReference type="ARBA" id="ARBA00022553"/>
    </source>
</evidence>
<dbReference type="SUPFAM" id="SSF55874">
    <property type="entry name" value="ATPase domain of HSP90 chaperone/DNA topoisomerase II/histidine kinase"/>
    <property type="match status" value="1"/>
</dbReference>
<feature type="transmembrane region" description="Helical" evidence="19">
    <location>
        <begin position="54"/>
        <end position="73"/>
    </location>
</feature>
<comment type="catalytic activity">
    <reaction evidence="1">
        <text>ATP + protein L-histidine = ADP + protein N-phospho-L-histidine.</text>
        <dbReference type="EC" id="2.7.13.3"/>
    </reaction>
</comment>
<feature type="transmembrane region" description="Helical" evidence="19">
    <location>
        <begin position="154"/>
        <end position="173"/>
    </location>
</feature>
<dbReference type="GO" id="GO:0046983">
    <property type="term" value="F:protein dimerization activity"/>
    <property type="evidence" value="ECO:0007669"/>
    <property type="project" value="InterPro"/>
</dbReference>
<comment type="caution">
    <text evidence="21">The sequence shown here is derived from an EMBL/GenBank/DDBJ whole genome shotgun (WGS) entry which is preliminary data.</text>
</comment>
<evidence type="ECO:0000256" key="16">
    <source>
        <dbReference type="ARBA" id="ARBA00023014"/>
    </source>
</evidence>
<dbReference type="Gene3D" id="3.30.565.10">
    <property type="entry name" value="Histidine kinase-like ATPase, C-terminal domain"/>
    <property type="match status" value="1"/>
</dbReference>
<evidence type="ECO:0000256" key="10">
    <source>
        <dbReference type="ARBA" id="ARBA00022723"/>
    </source>
</evidence>
<feature type="transmembrane region" description="Helical" evidence="19">
    <location>
        <begin position="24"/>
        <end position="42"/>
    </location>
</feature>
<comment type="function">
    <text evidence="17">Member of the two-component regulatory system NreB/NreC involved in the control of dissimilatory nitrate/nitrite reduction in response to oxygen. NreB functions as a direct oxygen sensor histidine kinase which is autophosphorylated, in the absence of oxygen, probably at the conserved histidine residue, and transfers its phosphate group probably to a conserved aspartate residue of NreC. NreB/NreC activates the expression of the nitrate (narGHJI) and nitrite (nir) reductase operons, as well as the putative nitrate transporter gene narT.</text>
</comment>
<evidence type="ECO:0000256" key="6">
    <source>
        <dbReference type="ARBA" id="ARBA00022485"/>
    </source>
</evidence>
<dbReference type="GO" id="GO:0046872">
    <property type="term" value="F:metal ion binding"/>
    <property type="evidence" value="ECO:0007669"/>
    <property type="project" value="UniProtKB-KW"/>
</dbReference>
<reference evidence="21 22" key="1">
    <citation type="submission" date="2016-05" db="EMBL/GenBank/DDBJ databases">
        <authorList>
            <person name="Lavstsen T."/>
            <person name="Jespersen J.S."/>
        </authorList>
    </citation>
    <scope>NUCLEOTIDE SEQUENCE [LARGE SCALE GENOMIC DNA]</scope>
    <source>
        <strain evidence="21 22">B7-9</strain>
    </source>
</reference>
<feature type="domain" description="Histidine kinase" evidence="20">
    <location>
        <begin position="317"/>
        <end position="410"/>
    </location>
</feature>
<keyword evidence="10" id="KW-0479">Metal-binding</keyword>
<dbReference type="PROSITE" id="PS50109">
    <property type="entry name" value="HIS_KIN"/>
    <property type="match status" value="1"/>
</dbReference>
<evidence type="ECO:0000256" key="14">
    <source>
        <dbReference type="ARBA" id="ARBA00023004"/>
    </source>
</evidence>
<dbReference type="Pfam" id="PF07730">
    <property type="entry name" value="HisKA_3"/>
    <property type="match status" value="1"/>
</dbReference>
<evidence type="ECO:0000256" key="13">
    <source>
        <dbReference type="ARBA" id="ARBA00022840"/>
    </source>
</evidence>
<comment type="cofactor">
    <cofactor evidence="2">
        <name>[4Fe-4S] cluster</name>
        <dbReference type="ChEBI" id="CHEBI:49883"/>
    </cofactor>
</comment>
<dbReference type="GO" id="GO:0016020">
    <property type="term" value="C:membrane"/>
    <property type="evidence" value="ECO:0007669"/>
    <property type="project" value="InterPro"/>
</dbReference>
<dbReference type="GO" id="GO:0005737">
    <property type="term" value="C:cytoplasm"/>
    <property type="evidence" value="ECO:0007669"/>
    <property type="project" value="UniProtKB-SubCell"/>
</dbReference>
<keyword evidence="6" id="KW-0004">4Fe-4S</keyword>
<keyword evidence="11" id="KW-0547">Nucleotide-binding</keyword>
<comment type="subcellular location">
    <subcellularLocation>
        <location evidence="3">Cytoplasm</location>
    </subcellularLocation>
</comment>
<dbReference type="EC" id="2.7.13.3" evidence="4"/>
<evidence type="ECO:0000256" key="2">
    <source>
        <dbReference type="ARBA" id="ARBA00001966"/>
    </source>
</evidence>
<dbReference type="GO" id="GO:0000155">
    <property type="term" value="F:phosphorelay sensor kinase activity"/>
    <property type="evidence" value="ECO:0007669"/>
    <property type="project" value="InterPro"/>
</dbReference>
<dbReference type="CDD" id="cd16917">
    <property type="entry name" value="HATPase_UhpB-NarQ-NarX-like"/>
    <property type="match status" value="1"/>
</dbReference>
<dbReference type="InterPro" id="IPR003594">
    <property type="entry name" value="HATPase_dom"/>
</dbReference>
<evidence type="ECO:0000256" key="3">
    <source>
        <dbReference type="ARBA" id="ARBA00004496"/>
    </source>
</evidence>
<dbReference type="Pfam" id="PF02518">
    <property type="entry name" value="HATPase_c"/>
    <property type="match status" value="1"/>
</dbReference>
<evidence type="ECO:0000256" key="1">
    <source>
        <dbReference type="ARBA" id="ARBA00000085"/>
    </source>
</evidence>
<evidence type="ECO:0000313" key="21">
    <source>
        <dbReference type="EMBL" id="PDV98423.1"/>
    </source>
</evidence>
<dbReference type="SMART" id="SM00387">
    <property type="entry name" value="HATPase_c"/>
    <property type="match status" value="1"/>
</dbReference>
<evidence type="ECO:0000256" key="17">
    <source>
        <dbReference type="ARBA" id="ARBA00024827"/>
    </source>
</evidence>
<keyword evidence="7" id="KW-0963">Cytoplasm</keyword>
<keyword evidence="9" id="KW-0808">Transferase</keyword>
<dbReference type="InterPro" id="IPR011712">
    <property type="entry name" value="Sig_transdc_His_kin_sub3_dim/P"/>
</dbReference>
<dbReference type="PRINTS" id="PR00344">
    <property type="entry name" value="BCTRLSENSOR"/>
</dbReference>
<dbReference type="PANTHER" id="PTHR24421">
    <property type="entry name" value="NITRATE/NITRITE SENSOR PROTEIN NARX-RELATED"/>
    <property type="match status" value="1"/>
</dbReference>
<name>A0A2H3KKF3_9CHLR</name>
<proteinExistence type="predicted"/>
<evidence type="ECO:0000256" key="9">
    <source>
        <dbReference type="ARBA" id="ARBA00022679"/>
    </source>
</evidence>
<dbReference type="Gene3D" id="1.20.5.1930">
    <property type="match status" value="1"/>
</dbReference>
<keyword evidence="8" id="KW-0597">Phosphoprotein</keyword>